<gene>
    <name evidence="1" type="ORF">CDCA_CDCA07G2250</name>
</gene>
<dbReference type="AlphaFoldDB" id="A0AAV9IV89"/>
<sequence>MYLSVRSVPSSTLTRIRRFGSVQYSCRRSYVRRWMAVAAASSDAVRPDVLILTNGPGELMTWVRPVLPLLSARYRLSIALAPCVHASGSEADVARGMEGVERVLPPAHFVAFLAGMERPTDWWQRRSRIDEYNRDGVTAPLPGAFWSPSGAVLFLGGDQFFAGCIARRLRYPCVAYAEWDAMWPGWIPYYAVRWRTIRERARREKLSFRLARWWRWRGRRRRRQALDTQRMTPDTAPVIHVIGDLTTDGVRASVQNPQKVSAMRHKFVGRETSSSANTYLVALLPGSKSVKLASMVPFLLACAYWMTRRCAARIAFVVPLAPGLSAHQLAAYADPQHNPVVERVGGAAAVLGPGASNDATNTVLRITHLYSGDTGSHRERTPASMPVTVHLHTEAPAYPLLAACDLCLTTVGANTAELAALHTPTMVLVPTQQFEDMRAWDGLIGLLCRVPLIGALLARLINRLVLWQYRTGRFGYVALPNRWAGNREVMLERVGRLQAVSVADEAVALLGDATRRQRLRQALAEVVGPPGALRRLVALVDRAVQKRQRAKEGNREEQRECATRPA</sequence>
<accession>A0AAV9IV89</accession>
<keyword evidence="2" id="KW-1185">Reference proteome</keyword>
<dbReference type="GO" id="GO:0005543">
    <property type="term" value="F:phospholipid binding"/>
    <property type="evidence" value="ECO:0007669"/>
    <property type="project" value="TreeGrafter"/>
</dbReference>
<organism evidence="1 2">
    <name type="scientific">Cyanidium caldarium</name>
    <name type="common">Red alga</name>
    <dbReference type="NCBI Taxonomy" id="2771"/>
    <lineage>
        <taxon>Eukaryota</taxon>
        <taxon>Rhodophyta</taxon>
        <taxon>Bangiophyceae</taxon>
        <taxon>Cyanidiales</taxon>
        <taxon>Cyanidiaceae</taxon>
        <taxon>Cyanidium</taxon>
    </lineage>
</organism>
<proteinExistence type="predicted"/>
<evidence type="ECO:0000313" key="1">
    <source>
        <dbReference type="EMBL" id="KAK4536225.1"/>
    </source>
</evidence>
<dbReference type="InterPro" id="IPR003835">
    <property type="entry name" value="Glyco_trans_19"/>
</dbReference>
<comment type="caution">
    <text evidence="1">The sequence shown here is derived from an EMBL/GenBank/DDBJ whole genome shotgun (WGS) entry which is preliminary data.</text>
</comment>
<name>A0AAV9IV89_CYACA</name>
<dbReference type="EMBL" id="JANCYW010000007">
    <property type="protein sequence ID" value="KAK4536225.1"/>
    <property type="molecule type" value="Genomic_DNA"/>
</dbReference>
<dbReference type="PANTHER" id="PTHR30372:SF6">
    <property type="entry name" value="LIPID-A-DISACCHARIDE SYNTHASE"/>
    <property type="match status" value="1"/>
</dbReference>
<evidence type="ECO:0000313" key="2">
    <source>
        <dbReference type="Proteomes" id="UP001301350"/>
    </source>
</evidence>
<reference evidence="1 2" key="1">
    <citation type="submission" date="2022-07" db="EMBL/GenBank/DDBJ databases">
        <title>Genome-wide signatures of adaptation to extreme environments.</title>
        <authorList>
            <person name="Cho C.H."/>
            <person name="Yoon H.S."/>
        </authorList>
    </citation>
    <scope>NUCLEOTIDE SEQUENCE [LARGE SCALE GENOMIC DNA]</scope>
    <source>
        <strain evidence="1 2">DBV 063 E5</strain>
    </source>
</reference>
<dbReference type="Proteomes" id="UP001301350">
    <property type="component" value="Unassembled WGS sequence"/>
</dbReference>
<dbReference type="GO" id="GO:0016020">
    <property type="term" value="C:membrane"/>
    <property type="evidence" value="ECO:0007669"/>
    <property type="project" value="GOC"/>
</dbReference>
<dbReference type="GO" id="GO:0008915">
    <property type="term" value="F:lipid-A-disaccharide synthase activity"/>
    <property type="evidence" value="ECO:0007669"/>
    <property type="project" value="InterPro"/>
</dbReference>
<evidence type="ECO:0008006" key="3">
    <source>
        <dbReference type="Google" id="ProtNLM"/>
    </source>
</evidence>
<dbReference type="PANTHER" id="PTHR30372">
    <property type="entry name" value="LIPID-A-DISACCHARIDE SYNTHASE"/>
    <property type="match status" value="1"/>
</dbReference>
<protein>
    <recommendedName>
        <fullName evidence="3">Lipid-A-disaccharide synthase</fullName>
    </recommendedName>
</protein>
<dbReference type="GO" id="GO:0009245">
    <property type="term" value="P:lipid A biosynthetic process"/>
    <property type="evidence" value="ECO:0007669"/>
    <property type="project" value="InterPro"/>
</dbReference>